<proteinExistence type="predicted"/>
<feature type="region of interest" description="Disordered" evidence="1">
    <location>
        <begin position="57"/>
        <end position="77"/>
    </location>
</feature>
<dbReference type="Proteomes" id="UP000277204">
    <property type="component" value="Unassembled WGS sequence"/>
</dbReference>
<protein>
    <submittedName>
        <fullName evidence="2">Uncharacterized protein</fullName>
    </submittedName>
</protein>
<name>A0A183MRF6_9TREM</name>
<keyword evidence="3" id="KW-1185">Reference proteome</keyword>
<accession>A0A183MRF6</accession>
<organism evidence="2 3">
    <name type="scientific">Schistosoma margrebowiei</name>
    <dbReference type="NCBI Taxonomy" id="48269"/>
    <lineage>
        <taxon>Eukaryota</taxon>
        <taxon>Metazoa</taxon>
        <taxon>Spiralia</taxon>
        <taxon>Lophotrochozoa</taxon>
        <taxon>Platyhelminthes</taxon>
        <taxon>Trematoda</taxon>
        <taxon>Digenea</taxon>
        <taxon>Strigeidida</taxon>
        <taxon>Schistosomatoidea</taxon>
        <taxon>Schistosomatidae</taxon>
        <taxon>Schistosoma</taxon>
    </lineage>
</organism>
<gene>
    <name evidence="2" type="ORF">SMRZ_LOCUS18631</name>
</gene>
<dbReference type="EMBL" id="UZAI01017711">
    <property type="protein sequence ID" value="VDP28577.1"/>
    <property type="molecule type" value="Genomic_DNA"/>
</dbReference>
<reference evidence="2 3" key="1">
    <citation type="submission" date="2018-11" db="EMBL/GenBank/DDBJ databases">
        <authorList>
            <consortium name="Pathogen Informatics"/>
        </authorList>
    </citation>
    <scope>NUCLEOTIDE SEQUENCE [LARGE SCALE GENOMIC DNA]</scope>
    <source>
        <strain evidence="2 3">Zambia</strain>
    </source>
</reference>
<sequence>MKTLTSKEKHAKQWIALMQPDDLDFTDHLAFLSYTHQQMQVLTWNVEGKWKSGMARNTLRRESEEDMERKNGNCNEMERNVEHRVGWRMLMDGFSSSRNCNRHISSNPKVIKIEIISEENIRSNN</sequence>
<evidence type="ECO:0000256" key="1">
    <source>
        <dbReference type="SAM" id="MobiDB-lite"/>
    </source>
</evidence>
<evidence type="ECO:0000313" key="3">
    <source>
        <dbReference type="Proteomes" id="UP000277204"/>
    </source>
</evidence>
<evidence type="ECO:0000313" key="2">
    <source>
        <dbReference type="EMBL" id="VDP28577.1"/>
    </source>
</evidence>
<feature type="compositionally biased region" description="Basic and acidic residues" evidence="1">
    <location>
        <begin position="59"/>
        <end position="77"/>
    </location>
</feature>
<dbReference type="AlphaFoldDB" id="A0A183MRF6"/>